<reference evidence="9" key="1">
    <citation type="submission" date="2023-12" db="EMBL/GenBank/DDBJ databases">
        <title>Genome assembly of Anisodus tanguticus.</title>
        <authorList>
            <person name="Wang Y.-J."/>
        </authorList>
    </citation>
    <scope>NUCLEOTIDE SEQUENCE</scope>
    <source>
        <strain evidence="9">KB-2021</strain>
        <tissue evidence="9">Leaf</tissue>
    </source>
</reference>
<proteinExistence type="inferred from homology"/>
<feature type="domain" description="Disease resistance N-terminal" evidence="8">
    <location>
        <begin position="5"/>
        <end position="93"/>
    </location>
</feature>
<evidence type="ECO:0000256" key="2">
    <source>
        <dbReference type="ARBA" id="ARBA00022614"/>
    </source>
</evidence>
<evidence type="ECO:0000256" key="4">
    <source>
        <dbReference type="ARBA" id="ARBA00022741"/>
    </source>
</evidence>
<dbReference type="Proteomes" id="UP001291623">
    <property type="component" value="Unassembled WGS sequence"/>
</dbReference>
<evidence type="ECO:0000313" key="10">
    <source>
        <dbReference type="Proteomes" id="UP001291623"/>
    </source>
</evidence>
<name>A0AAE1RFE1_9SOLA</name>
<dbReference type="Gene3D" id="1.20.5.4130">
    <property type="match status" value="1"/>
</dbReference>
<keyword evidence="5" id="KW-0611">Plant defense</keyword>
<comment type="similarity">
    <text evidence="1">Belongs to the disease resistance NB-LRR family.</text>
</comment>
<evidence type="ECO:0000313" key="9">
    <source>
        <dbReference type="EMBL" id="KAK4350791.1"/>
    </source>
</evidence>
<feature type="coiled-coil region" evidence="7">
    <location>
        <begin position="48"/>
        <end position="75"/>
    </location>
</feature>
<dbReference type="CDD" id="cd14798">
    <property type="entry name" value="RX-CC_like"/>
    <property type="match status" value="1"/>
</dbReference>
<keyword evidence="10" id="KW-1185">Reference proteome</keyword>
<comment type="caution">
    <text evidence="9">The sequence shown here is derived from an EMBL/GenBank/DDBJ whole genome shotgun (WGS) entry which is preliminary data.</text>
</comment>
<dbReference type="Pfam" id="PF20431">
    <property type="entry name" value="E_motif"/>
    <property type="match status" value="1"/>
</dbReference>
<evidence type="ECO:0000259" key="8">
    <source>
        <dbReference type="Pfam" id="PF18052"/>
    </source>
</evidence>
<dbReference type="GO" id="GO:0006952">
    <property type="term" value="P:defense response"/>
    <property type="evidence" value="ECO:0007669"/>
    <property type="project" value="UniProtKB-KW"/>
</dbReference>
<gene>
    <name evidence="9" type="ORF">RND71_030104</name>
</gene>
<dbReference type="GO" id="GO:0005524">
    <property type="term" value="F:ATP binding"/>
    <property type="evidence" value="ECO:0007669"/>
    <property type="project" value="UniProtKB-KW"/>
</dbReference>
<dbReference type="EMBL" id="JAVYJV010000016">
    <property type="protein sequence ID" value="KAK4350791.1"/>
    <property type="molecule type" value="Genomic_DNA"/>
</dbReference>
<dbReference type="Pfam" id="PF18052">
    <property type="entry name" value="Rx_N"/>
    <property type="match status" value="1"/>
</dbReference>
<keyword evidence="3" id="KW-0677">Repeat</keyword>
<keyword evidence="6" id="KW-0067">ATP-binding</keyword>
<evidence type="ECO:0000256" key="7">
    <source>
        <dbReference type="SAM" id="Coils"/>
    </source>
</evidence>
<sequence length="192" mass="21941">MADAVVSFLVENLLQILSDNVELIRGVDDDFKNLLEEVKSLKAFLDDAAKAQSDSKQWEQLVKEIQKTVHKAEDAIDKFLVQSKLHREKNRVVKELRQNNQQSFQPRPVLELPQKVHEVKQVGLGILMRQKKLVKDRHVDVDSTVWWTLFSSCAAYGNVRLGRIAAGFLLETEKNNPTVYVLLSNIYASVEN</sequence>
<evidence type="ECO:0000256" key="6">
    <source>
        <dbReference type="ARBA" id="ARBA00022840"/>
    </source>
</evidence>
<evidence type="ECO:0000256" key="1">
    <source>
        <dbReference type="ARBA" id="ARBA00008894"/>
    </source>
</evidence>
<dbReference type="InterPro" id="IPR046848">
    <property type="entry name" value="E_motif"/>
</dbReference>
<evidence type="ECO:0000256" key="5">
    <source>
        <dbReference type="ARBA" id="ARBA00022821"/>
    </source>
</evidence>
<evidence type="ECO:0000256" key="3">
    <source>
        <dbReference type="ARBA" id="ARBA00022737"/>
    </source>
</evidence>
<dbReference type="AlphaFoldDB" id="A0AAE1RFE1"/>
<organism evidence="9 10">
    <name type="scientific">Anisodus tanguticus</name>
    <dbReference type="NCBI Taxonomy" id="243964"/>
    <lineage>
        <taxon>Eukaryota</taxon>
        <taxon>Viridiplantae</taxon>
        <taxon>Streptophyta</taxon>
        <taxon>Embryophyta</taxon>
        <taxon>Tracheophyta</taxon>
        <taxon>Spermatophyta</taxon>
        <taxon>Magnoliopsida</taxon>
        <taxon>eudicotyledons</taxon>
        <taxon>Gunneridae</taxon>
        <taxon>Pentapetalae</taxon>
        <taxon>asterids</taxon>
        <taxon>lamiids</taxon>
        <taxon>Solanales</taxon>
        <taxon>Solanaceae</taxon>
        <taxon>Solanoideae</taxon>
        <taxon>Hyoscyameae</taxon>
        <taxon>Anisodus</taxon>
    </lineage>
</organism>
<protein>
    <recommendedName>
        <fullName evidence="8">Disease resistance N-terminal domain-containing protein</fullName>
    </recommendedName>
</protein>
<dbReference type="InterPro" id="IPR038005">
    <property type="entry name" value="RX-like_CC"/>
</dbReference>
<accession>A0AAE1RFE1</accession>
<keyword evidence="2" id="KW-0433">Leucine-rich repeat</keyword>
<dbReference type="InterPro" id="IPR041118">
    <property type="entry name" value="Rx_N"/>
</dbReference>
<keyword evidence="7" id="KW-0175">Coiled coil</keyword>
<keyword evidence="4" id="KW-0547">Nucleotide-binding</keyword>